<dbReference type="PANTHER" id="PTHR31862:SF1">
    <property type="entry name" value="UPF0261 DOMAIN PROTEIN (AFU_ORTHOLOGUE AFUA_1G10120)"/>
    <property type="match status" value="1"/>
</dbReference>
<dbReference type="AlphaFoldDB" id="A0A292Q851"/>
<evidence type="ECO:0000259" key="2">
    <source>
        <dbReference type="Pfam" id="PF23189"/>
    </source>
</evidence>
<dbReference type="NCBIfam" id="NF002674">
    <property type="entry name" value="PRK02399.1-2"/>
    <property type="match status" value="1"/>
</dbReference>
<dbReference type="Pfam" id="PF06792">
    <property type="entry name" value="UPF0261"/>
    <property type="match status" value="1"/>
</dbReference>
<reference evidence="3" key="1">
    <citation type="submission" date="2015-10" db="EMBL/GenBank/DDBJ databases">
        <authorList>
            <person name="Regsiter A."/>
            <person name="william w."/>
        </authorList>
    </citation>
    <scope>NUCLEOTIDE SEQUENCE</scope>
    <source>
        <strain evidence="3">Montdore</strain>
    </source>
</reference>
<gene>
    <name evidence="3" type="ORF">GSTUAT00000745001</name>
</gene>
<dbReference type="EMBL" id="LN890950">
    <property type="protein sequence ID" value="CUS15125.1"/>
    <property type="molecule type" value="Genomic_DNA"/>
</dbReference>
<evidence type="ECO:0000313" key="3">
    <source>
        <dbReference type="EMBL" id="CUS15125.1"/>
    </source>
</evidence>
<name>A0A292Q851_9PEZI</name>
<dbReference type="InterPro" id="IPR051353">
    <property type="entry name" value="Tobamovirus_resist_UPF0261"/>
</dbReference>
<dbReference type="PIRSF" id="PIRSF033271">
    <property type="entry name" value="UCP033271"/>
    <property type="match status" value="1"/>
</dbReference>
<dbReference type="Gene3D" id="3.40.50.12020">
    <property type="entry name" value="Uncharacterised protein family UPF0261, NN domain"/>
    <property type="match status" value="1"/>
</dbReference>
<evidence type="ECO:0000313" key="4">
    <source>
        <dbReference type="Proteomes" id="UP001412239"/>
    </source>
</evidence>
<dbReference type="InterPro" id="IPR008322">
    <property type="entry name" value="UPF0261"/>
</dbReference>
<feature type="domain" description="UPF0261" evidence="2">
    <location>
        <begin position="197"/>
        <end position="422"/>
    </location>
</feature>
<dbReference type="InterPro" id="IPR044122">
    <property type="entry name" value="UPF0261_N"/>
</dbReference>
<dbReference type="Pfam" id="PF23189">
    <property type="entry name" value="UPF0261_C"/>
    <property type="match status" value="1"/>
</dbReference>
<organism evidence="3 4">
    <name type="scientific">Tuber aestivum</name>
    <name type="common">summer truffle</name>
    <dbReference type="NCBI Taxonomy" id="59557"/>
    <lineage>
        <taxon>Eukaryota</taxon>
        <taxon>Fungi</taxon>
        <taxon>Dikarya</taxon>
        <taxon>Ascomycota</taxon>
        <taxon>Pezizomycotina</taxon>
        <taxon>Pezizomycetes</taxon>
        <taxon>Pezizales</taxon>
        <taxon>Tuberaceae</taxon>
        <taxon>Tuber</taxon>
    </lineage>
</organism>
<feature type="domain" description="UPF0261" evidence="1">
    <location>
        <begin position="10"/>
        <end position="185"/>
    </location>
</feature>
<evidence type="ECO:0000259" key="1">
    <source>
        <dbReference type="Pfam" id="PF06792"/>
    </source>
</evidence>
<proteinExistence type="predicted"/>
<keyword evidence="4" id="KW-1185">Reference proteome</keyword>
<dbReference type="Gene3D" id="3.40.50.12030">
    <property type="entry name" value="Uncharacterised protein family UPF0261, NC domain"/>
    <property type="match status" value="1"/>
</dbReference>
<dbReference type="CDD" id="cd15488">
    <property type="entry name" value="Tm-1-like"/>
    <property type="match status" value="1"/>
</dbReference>
<dbReference type="PANTHER" id="PTHR31862">
    <property type="entry name" value="UPF0261 DOMAIN PROTEIN (AFU_ORTHOLOGUE AFUA_1G10120)"/>
    <property type="match status" value="1"/>
</dbReference>
<protein>
    <submittedName>
        <fullName evidence="3">Uncharacterized protein</fullName>
    </submittedName>
</protein>
<dbReference type="InterPro" id="IPR056778">
    <property type="entry name" value="UPF0261_C"/>
</dbReference>
<sequence length="443" mass="47242">MDPPAGATRPTILLFGTCDTKLSELLFLKHALSENPRAATVLLADVGRVPVAHAEIDIPRGELLPHPPAGFDGFPRNVVIASMSGALVPLINSRLSLSSLHGVISIGGSGGTSLATSAMRNSALPVGFPKMVVSTMAAGDMSSFVGDSDITTVYSVVDIAGMNSILSAILTNAAGAMAGMAEAYHRIHRAPPSTPKKRAVAITMFGITTPAVTHARRVLEGENCEVFVFHCTGAGGRSMEKLIVEGKMDGVLDLTTTELADELVGGVMSAGPERLTAASRVGIPQIISTGALDCVNFGPRDTVPERFRGRDLLVHNDSVTLMRASDEEMTGLGTRMAERVVANLDKPWRTAIWLPMAGFSSLSSLRGPWEGMVGFEGFRENLVKGLGGVLENEPRLELRVEDVGINEEAFAESAACRLLEMMKEAEEEDRREHNFFHGNGRVR</sequence>
<dbReference type="Proteomes" id="UP001412239">
    <property type="component" value="Unassembled WGS sequence"/>
</dbReference>
<accession>A0A292Q851</accession>